<comment type="similarity">
    <text evidence="7">Belongs to the binding-protein-dependent transport system permease family.</text>
</comment>
<evidence type="ECO:0000256" key="4">
    <source>
        <dbReference type="ARBA" id="ARBA00022692"/>
    </source>
</evidence>
<keyword evidence="3" id="KW-1003">Cell membrane</keyword>
<keyword evidence="2 7" id="KW-0813">Transport</keyword>
<evidence type="ECO:0000256" key="7">
    <source>
        <dbReference type="RuleBase" id="RU363032"/>
    </source>
</evidence>
<reference evidence="9 10" key="1">
    <citation type="submission" date="2016-10" db="EMBL/GenBank/DDBJ databases">
        <authorList>
            <person name="de Groot N.N."/>
        </authorList>
    </citation>
    <scope>NUCLEOTIDE SEQUENCE [LARGE SCALE GENOMIC DNA]</scope>
    <source>
        <strain evidence="9 10">DSM 21800</strain>
    </source>
</reference>
<dbReference type="EMBL" id="LT629772">
    <property type="protein sequence ID" value="SDR84086.1"/>
    <property type="molecule type" value="Genomic_DNA"/>
</dbReference>
<feature type="transmembrane region" description="Helical" evidence="7">
    <location>
        <begin position="182"/>
        <end position="205"/>
    </location>
</feature>
<protein>
    <submittedName>
        <fullName evidence="9">Multiple sugar transport system permease protein</fullName>
    </submittedName>
</protein>
<dbReference type="AlphaFoldDB" id="A0A1H1MBH2"/>
<feature type="transmembrane region" description="Helical" evidence="7">
    <location>
        <begin position="134"/>
        <end position="154"/>
    </location>
</feature>
<evidence type="ECO:0000256" key="5">
    <source>
        <dbReference type="ARBA" id="ARBA00022989"/>
    </source>
</evidence>
<dbReference type="RefSeq" id="WP_091518120.1">
    <property type="nucleotide sequence ID" value="NZ_LT629772.1"/>
</dbReference>
<evidence type="ECO:0000256" key="3">
    <source>
        <dbReference type="ARBA" id="ARBA00022475"/>
    </source>
</evidence>
<feature type="transmembrane region" description="Helical" evidence="7">
    <location>
        <begin position="240"/>
        <end position="261"/>
    </location>
</feature>
<evidence type="ECO:0000313" key="9">
    <source>
        <dbReference type="EMBL" id="SDR84086.1"/>
    </source>
</evidence>
<keyword evidence="6 7" id="KW-0472">Membrane</keyword>
<dbReference type="PROSITE" id="PS50928">
    <property type="entry name" value="ABC_TM1"/>
    <property type="match status" value="1"/>
</dbReference>
<dbReference type="PANTHER" id="PTHR30193:SF37">
    <property type="entry name" value="INNER MEMBRANE ABC TRANSPORTER PERMEASE PROTEIN YCJO"/>
    <property type="match status" value="1"/>
</dbReference>
<evidence type="ECO:0000256" key="6">
    <source>
        <dbReference type="ARBA" id="ARBA00023136"/>
    </source>
</evidence>
<dbReference type="Proteomes" id="UP000199103">
    <property type="component" value="Chromosome I"/>
</dbReference>
<keyword evidence="5 7" id="KW-1133">Transmembrane helix</keyword>
<keyword evidence="10" id="KW-1185">Reference proteome</keyword>
<organism evidence="9 10">
    <name type="scientific">Microlunatus soli</name>
    <dbReference type="NCBI Taxonomy" id="630515"/>
    <lineage>
        <taxon>Bacteria</taxon>
        <taxon>Bacillati</taxon>
        <taxon>Actinomycetota</taxon>
        <taxon>Actinomycetes</taxon>
        <taxon>Propionibacteriales</taxon>
        <taxon>Propionibacteriaceae</taxon>
        <taxon>Microlunatus</taxon>
    </lineage>
</organism>
<keyword evidence="9" id="KW-0762">Sugar transport</keyword>
<accession>A0A1H1MBH2</accession>
<proteinExistence type="inferred from homology"/>
<sequence>MTTATAPGSVTGVATTTPGKPTRGKIRYHHPITPYLFVLPFVLLLLTFVIGPAVFGIWISLHAWDYMLPERPFIGLKNYSDLFNPESVIYESFWHGMRATAIFTVVSVPFLVLCPLVVALVLNRKFPGRNVFRAIIFAPFVLGIAIVGLLWNYLLDTQFGLINAVLGLVGIHPVGWTQEQPAAWAAMVGMTVWWTLGFNCVIYLAGLQSLPEEHYEAAELDGAGAWGKFRYITIPGLRNIFVFVITMTVLASANMFGQSYLVTNGGPGDSTRTALMVMTEEGLRRFQMGTASAMSYLLAIFLAIISILNFGLLRERKS</sequence>
<dbReference type="PANTHER" id="PTHR30193">
    <property type="entry name" value="ABC TRANSPORTER PERMEASE PROTEIN"/>
    <property type="match status" value="1"/>
</dbReference>
<feature type="transmembrane region" description="Helical" evidence="7">
    <location>
        <begin position="293"/>
        <end position="313"/>
    </location>
</feature>
<dbReference type="STRING" id="630515.SAMN04489812_0076"/>
<dbReference type="SUPFAM" id="SSF161098">
    <property type="entry name" value="MetI-like"/>
    <property type="match status" value="1"/>
</dbReference>
<feature type="transmembrane region" description="Helical" evidence="7">
    <location>
        <begin position="35"/>
        <end position="59"/>
    </location>
</feature>
<dbReference type="Gene3D" id="1.10.3720.10">
    <property type="entry name" value="MetI-like"/>
    <property type="match status" value="1"/>
</dbReference>
<dbReference type="Pfam" id="PF00528">
    <property type="entry name" value="BPD_transp_1"/>
    <property type="match status" value="1"/>
</dbReference>
<dbReference type="InterPro" id="IPR051393">
    <property type="entry name" value="ABC_transporter_permease"/>
</dbReference>
<dbReference type="GO" id="GO:0055085">
    <property type="term" value="P:transmembrane transport"/>
    <property type="evidence" value="ECO:0007669"/>
    <property type="project" value="InterPro"/>
</dbReference>
<dbReference type="GO" id="GO:0005886">
    <property type="term" value="C:plasma membrane"/>
    <property type="evidence" value="ECO:0007669"/>
    <property type="project" value="UniProtKB-SubCell"/>
</dbReference>
<feature type="domain" description="ABC transmembrane type-1" evidence="8">
    <location>
        <begin position="97"/>
        <end position="309"/>
    </location>
</feature>
<keyword evidence="4 7" id="KW-0812">Transmembrane</keyword>
<dbReference type="InterPro" id="IPR035906">
    <property type="entry name" value="MetI-like_sf"/>
</dbReference>
<dbReference type="CDD" id="cd06261">
    <property type="entry name" value="TM_PBP2"/>
    <property type="match status" value="1"/>
</dbReference>
<evidence type="ECO:0000256" key="1">
    <source>
        <dbReference type="ARBA" id="ARBA00004651"/>
    </source>
</evidence>
<evidence type="ECO:0000313" key="10">
    <source>
        <dbReference type="Proteomes" id="UP000199103"/>
    </source>
</evidence>
<evidence type="ECO:0000259" key="8">
    <source>
        <dbReference type="PROSITE" id="PS50928"/>
    </source>
</evidence>
<comment type="subcellular location">
    <subcellularLocation>
        <location evidence="1 7">Cell membrane</location>
        <topology evidence="1 7">Multi-pass membrane protein</topology>
    </subcellularLocation>
</comment>
<dbReference type="InterPro" id="IPR000515">
    <property type="entry name" value="MetI-like"/>
</dbReference>
<dbReference type="OrthoDB" id="9804439at2"/>
<evidence type="ECO:0000256" key="2">
    <source>
        <dbReference type="ARBA" id="ARBA00022448"/>
    </source>
</evidence>
<gene>
    <name evidence="9" type="ORF">SAMN04489812_0076</name>
</gene>
<name>A0A1H1MBH2_9ACTN</name>
<feature type="transmembrane region" description="Helical" evidence="7">
    <location>
        <begin position="101"/>
        <end position="122"/>
    </location>
</feature>